<comment type="caution">
    <text evidence="3">The sequence shown here is derived from an EMBL/GenBank/DDBJ whole genome shotgun (WGS) entry which is preliminary data.</text>
</comment>
<gene>
    <name evidence="3" type="ORF">H5P30_08685</name>
</gene>
<name>A0A7X1AXI5_9BACT</name>
<dbReference type="EMBL" id="JACHVA010000076">
    <property type="protein sequence ID" value="MBC2601853.1"/>
    <property type="molecule type" value="Genomic_DNA"/>
</dbReference>
<keyword evidence="4" id="KW-1185">Reference proteome</keyword>
<accession>A0A7X1AXI5</accession>
<protein>
    <submittedName>
        <fullName evidence="3">Uncharacterized protein</fullName>
    </submittedName>
</protein>
<dbReference type="AlphaFoldDB" id="A0A7X1AXI5"/>
<sequence length="241" mass="26823">MQMQNRFPLLLPLFSLLLANLLPGTLGAQSEKSETDSSTGSPSTKTVKSTAVTPEENIAIYSWPTGRGLIPLNARILAEVNDGIPESILYLTGEGVRYSFHVPNGLVVAEDSKGTSCRLLSRTMPDNSLDFFLFEPGTFLPRVNVTTLKGYRKGLNQKFEETITFDTEPNLIRNKTFSIYGNRWGQLHYALALPEGPRSFAEFFVPLSDNLLVLRLEGMESFVRSRAPQVVRMMSTLSIEN</sequence>
<evidence type="ECO:0000313" key="4">
    <source>
        <dbReference type="Proteomes" id="UP000525652"/>
    </source>
</evidence>
<feature type="region of interest" description="Disordered" evidence="1">
    <location>
        <begin position="28"/>
        <end position="50"/>
    </location>
</feature>
<organism evidence="3 4">
    <name type="scientific">Puniceicoccus vermicola</name>
    <dbReference type="NCBI Taxonomy" id="388746"/>
    <lineage>
        <taxon>Bacteria</taxon>
        <taxon>Pseudomonadati</taxon>
        <taxon>Verrucomicrobiota</taxon>
        <taxon>Opitutia</taxon>
        <taxon>Puniceicoccales</taxon>
        <taxon>Puniceicoccaceae</taxon>
        <taxon>Puniceicoccus</taxon>
    </lineage>
</organism>
<dbReference type="RefSeq" id="WP_185692556.1">
    <property type="nucleotide sequence ID" value="NZ_JACHVA010000076.1"/>
</dbReference>
<feature type="compositionally biased region" description="Polar residues" evidence="1">
    <location>
        <begin position="36"/>
        <end position="50"/>
    </location>
</feature>
<evidence type="ECO:0000256" key="1">
    <source>
        <dbReference type="SAM" id="MobiDB-lite"/>
    </source>
</evidence>
<evidence type="ECO:0000256" key="2">
    <source>
        <dbReference type="SAM" id="SignalP"/>
    </source>
</evidence>
<evidence type="ECO:0000313" key="3">
    <source>
        <dbReference type="EMBL" id="MBC2601853.1"/>
    </source>
</evidence>
<keyword evidence="2" id="KW-0732">Signal</keyword>
<proteinExistence type="predicted"/>
<feature type="signal peptide" evidence="2">
    <location>
        <begin position="1"/>
        <end position="28"/>
    </location>
</feature>
<reference evidence="3 4" key="1">
    <citation type="submission" date="2020-07" db="EMBL/GenBank/DDBJ databases">
        <authorList>
            <person name="Feng X."/>
        </authorList>
    </citation>
    <scope>NUCLEOTIDE SEQUENCE [LARGE SCALE GENOMIC DNA]</scope>
    <source>
        <strain evidence="3 4">JCM14086</strain>
    </source>
</reference>
<feature type="chain" id="PRO_5031148098" evidence="2">
    <location>
        <begin position="29"/>
        <end position="241"/>
    </location>
</feature>
<dbReference type="Proteomes" id="UP000525652">
    <property type="component" value="Unassembled WGS sequence"/>
</dbReference>